<organism evidence="3 4">
    <name type="scientific">Geodermatophilus tzadiensis</name>
    <dbReference type="NCBI Taxonomy" id="1137988"/>
    <lineage>
        <taxon>Bacteria</taxon>
        <taxon>Bacillati</taxon>
        <taxon>Actinomycetota</taxon>
        <taxon>Actinomycetes</taxon>
        <taxon>Geodermatophilales</taxon>
        <taxon>Geodermatophilaceae</taxon>
        <taxon>Geodermatophilus</taxon>
    </lineage>
</organism>
<dbReference type="OrthoDB" id="9847465at2"/>
<evidence type="ECO:0008006" key="5">
    <source>
        <dbReference type="Google" id="ProtNLM"/>
    </source>
</evidence>
<dbReference type="RefSeq" id="WP_106282124.1">
    <property type="nucleotide sequence ID" value="NZ_PVTG01000026.1"/>
</dbReference>
<keyword evidence="4" id="KW-1185">Reference proteome</keyword>
<comment type="caution">
    <text evidence="3">The sequence shown here is derived from an EMBL/GenBank/DDBJ whole genome shotgun (WGS) entry which is preliminary data.</text>
</comment>
<feature type="chain" id="PRO_5038836814" description="Lipocalin-like protein" evidence="2">
    <location>
        <begin position="25"/>
        <end position="191"/>
    </location>
</feature>
<reference evidence="3 4" key="1">
    <citation type="submission" date="2018-03" db="EMBL/GenBank/DDBJ databases">
        <title>Genomic Encyclopedia of Archaeal and Bacterial Type Strains, Phase II (KMG-II): from individual species to whole genera.</title>
        <authorList>
            <person name="Goeker M."/>
        </authorList>
    </citation>
    <scope>NUCLEOTIDE SEQUENCE [LARGE SCALE GENOMIC DNA]</scope>
    <source>
        <strain evidence="3 4">DSM 45416</strain>
    </source>
</reference>
<proteinExistence type="predicted"/>
<feature type="region of interest" description="Disordered" evidence="1">
    <location>
        <begin position="26"/>
        <end position="61"/>
    </location>
</feature>
<dbReference type="PROSITE" id="PS51257">
    <property type="entry name" value="PROKAR_LIPOPROTEIN"/>
    <property type="match status" value="1"/>
</dbReference>
<evidence type="ECO:0000256" key="2">
    <source>
        <dbReference type="SAM" id="SignalP"/>
    </source>
</evidence>
<dbReference type="EMBL" id="PVTG01000026">
    <property type="protein sequence ID" value="PRY36047.1"/>
    <property type="molecule type" value="Genomic_DNA"/>
</dbReference>
<feature type="compositionally biased region" description="Polar residues" evidence="1">
    <location>
        <begin position="36"/>
        <end position="47"/>
    </location>
</feature>
<evidence type="ECO:0000313" key="3">
    <source>
        <dbReference type="EMBL" id="PRY36047.1"/>
    </source>
</evidence>
<name>A0A2T0SRL1_9ACTN</name>
<evidence type="ECO:0000256" key="1">
    <source>
        <dbReference type="SAM" id="MobiDB-lite"/>
    </source>
</evidence>
<protein>
    <recommendedName>
        <fullName evidence="5">Lipocalin-like protein</fullName>
    </recommendedName>
</protein>
<dbReference type="Proteomes" id="UP000239210">
    <property type="component" value="Unassembled WGS sequence"/>
</dbReference>
<gene>
    <name evidence="3" type="ORF">LY71_1268</name>
</gene>
<feature type="signal peptide" evidence="2">
    <location>
        <begin position="1"/>
        <end position="24"/>
    </location>
</feature>
<accession>A0A2T0SRL1</accession>
<dbReference type="AlphaFoldDB" id="A0A2T0SRL1"/>
<evidence type="ECO:0000313" key="4">
    <source>
        <dbReference type="Proteomes" id="UP000239210"/>
    </source>
</evidence>
<keyword evidence="2" id="KW-0732">Signal</keyword>
<sequence>MVTSRSRRPAWARAAAAATLLVAAGCGGGSSEAGSTPASATDESSPAGQAADLEGTWQTPDIPLEEARVVYEDAGGSSADAEAFVDQLGSGSAQSTIQFQFHAHDGVWDQYERADHGEAERGWTGTYTVDGDVVHAREADAGCAIDYRATLEGDQLTLEVLRDEGQNPECSSVDLLAQRTIYESAPFSKVE</sequence>